<gene>
    <name evidence="3" type="ORF">AW171_hschr53198</name>
</gene>
<reference evidence="3 4" key="1">
    <citation type="submission" date="2016-01" db="EMBL/GenBank/DDBJ databases">
        <title>Genome sequence of the yeast Holleya sinecauda.</title>
        <authorList>
            <person name="Dietrich F.S."/>
        </authorList>
    </citation>
    <scope>NUCLEOTIDE SEQUENCE [LARGE SCALE GENOMIC DNA]</scope>
    <source>
        <strain evidence="3 4">ATCC 58844</strain>
    </source>
</reference>
<feature type="region of interest" description="Disordered" evidence="1">
    <location>
        <begin position="54"/>
        <end position="77"/>
    </location>
</feature>
<protein>
    <submittedName>
        <fullName evidence="3">HEL017Cp</fullName>
    </submittedName>
</protein>
<dbReference type="GeneID" id="28724541"/>
<keyword evidence="4" id="KW-1185">Reference proteome</keyword>
<keyword evidence="2" id="KW-0472">Membrane</keyword>
<dbReference type="RefSeq" id="XP_017988259.1">
    <property type="nucleotide sequence ID" value="XM_018132460.1"/>
</dbReference>
<dbReference type="AlphaFoldDB" id="A0A0X8HTS1"/>
<evidence type="ECO:0000313" key="3">
    <source>
        <dbReference type="EMBL" id="AMD21263.1"/>
    </source>
</evidence>
<feature type="transmembrane region" description="Helical" evidence="2">
    <location>
        <begin position="12"/>
        <end position="31"/>
    </location>
</feature>
<dbReference type="EMBL" id="CP014245">
    <property type="protein sequence ID" value="AMD21263.1"/>
    <property type="molecule type" value="Genomic_DNA"/>
</dbReference>
<organism evidence="3 4">
    <name type="scientific">Eremothecium sinecaudum</name>
    <dbReference type="NCBI Taxonomy" id="45286"/>
    <lineage>
        <taxon>Eukaryota</taxon>
        <taxon>Fungi</taxon>
        <taxon>Dikarya</taxon>
        <taxon>Ascomycota</taxon>
        <taxon>Saccharomycotina</taxon>
        <taxon>Saccharomycetes</taxon>
        <taxon>Saccharomycetales</taxon>
        <taxon>Saccharomycetaceae</taxon>
        <taxon>Eremothecium</taxon>
    </lineage>
</organism>
<dbReference type="OrthoDB" id="3999982at2759"/>
<accession>A0A0X8HTS1</accession>
<dbReference type="Proteomes" id="UP000243052">
    <property type="component" value="Chromosome v"/>
</dbReference>
<name>A0A0X8HTS1_9SACH</name>
<evidence type="ECO:0000313" key="4">
    <source>
        <dbReference type="Proteomes" id="UP000243052"/>
    </source>
</evidence>
<evidence type="ECO:0000256" key="2">
    <source>
        <dbReference type="SAM" id="Phobius"/>
    </source>
</evidence>
<keyword evidence="2" id="KW-0812">Transmembrane</keyword>
<sequence length="105" mass="11988">MSFSALTPVGKYVAILSGLTIVSVLGTKTIIRQRRQGQFQPNYLESKSTNNDYNLAKIKPGFPENERKNETEEVKRKSEYEATGLSYMSRKRGDKLGLLDKWNKE</sequence>
<keyword evidence="2" id="KW-1133">Transmembrane helix</keyword>
<evidence type="ECO:0000256" key="1">
    <source>
        <dbReference type="SAM" id="MobiDB-lite"/>
    </source>
</evidence>
<feature type="compositionally biased region" description="Basic and acidic residues" evidence="1">
    <location>
        <begin position="64"/>
        <end position="77"/>
    </location>
</feature>
<proteinExistence type="predicted"/>